<feature type="transmembrane region" description="Helical" evidence="1">
    <location>
        <begin position="6"/>
        <end position="22"/>
    </location>
</feature>
<evidence type="ECO:0000256" key="1">
    <source>
        <dbReference type="SAM" id="Phobius"/>
    </source>
</evidence>
<sequence>MKWTTIAGITLWVVLITLYEWPKMNRNQNKEKAAFVILTAMGCLLAILLLFVPNIAGPTQMVTKFFKPLGKVLERNW</sequence>
<reference evidence="2 3" key="1">
    <citation type="submission" date="2024-09" db="EMBL/GenBank/DDBJ databases">
        <authorList>
            <person name="Sun Q."/>
            <person name="Mori K."/>
        </authorList>
    </citation>
    <scope>NUCLEOTIDE SEQUENCE [LARGE SCALE GENOMIC DNA]</scope>
    <source>
        <strain evidence="2 3">JCM 11201</strain>
    </source>
</reference>
<organism evidence="2 3">
    <name type="scientific">Ectobacillus funiculus</name>
    <dbReference type="NCBI Taxonomy" id="137993"/>
    <lineage>
        <taxon>Bacteria</taxon>
        <taxon>Bacillati</taxon>
        <taxon>Bacillota</taxon>
        <taxon>Bacilli</taxon>
        <taxon>Bacillales</taxon>
        <taxon>Bacillaceae</taxon>
        <taxon>Ectobacillus</taxon>
    </lineage>
</organism>
<comment type="caution">
    <text evidence="2">The sequence shown here is derived from an EMBL/GenBank/DDBJ whole genome shotgun (WGS) entry which is preliminary data.</text>
</comment>
<evidence type="ECO:0000313" key="3">
    <source>
        <dbReference type="Proteomes" id="UP001589609"/>
    </source>
</evidence>
<feature type="transmembrane region" description="Helical" evidence="1">
    <location>
        <begin position="34"/>
        <end position="56"/>
    </location>
</feature>
<keyword evidence="1" id="KW-1133">Transmembrane helix</keyword>
<evidence type="ECO:0000313" key="2">
    <source>
        <dbReference type="EMBL" id="MFB9757434.1"/>
    </source>
</evidence>
<proteinExistence type="predicted"/>
<keyword evidence="3" id="KW-1185">Reference proteome</keyword>
<dbReference type="EMBL" id="JBHMAF010000010">
    <property type="protein sequence ID" value="MFB9757434.1"/>
    <property type="molecule type" value="Genomic_DNA"/>
</dbReference>
<keyword evidence="1" id="KW-0472">Membrane</keyword>
<gene>
    <name evidence="2" type="ORF">ACFFMS_02590</name>
</gene>
<dbReference type="RefSeq" id="WP_379947745.1">
    <property type="nucleotide sequence ID" value="NZ_JBHMAF010000010.1"/>
</dbReference>
<name>A0ABV5WA24_9BACI</name>
<dbReference type="Proteomes" id="UP001589609">
    <property type="component" value="Unassembled WGS sequence"/>
</dbReference>
<accession>A0ABV5WA24</accession>
<protein>
    <submittedName>
        <fullName evidence="2">Uncharacterized protein</fullName>
    </submittedName>
</protein>
<keyword evidence="1" id="KW-0812">Transmembrane</keyword>